<evidence type="ECO:0000313" key="1">
    <source>
        <dbReference type="EMBL" id="MUI13413.1"/>
    </source>
</evidence>
<dbReference type="OrthoDB" id="2936081at2"/>
<name>A0A6I3XGD4_9BURK</name>
<protein>
    <submittedName>
        <fullName evidence="1">DUF2750 domain-containing protein</fullName>
    </submittedName>
</protein>
<reference evidence="1 2" key="1">
    <citation type="submission" date="2019-11" db="EMBL/GenBank/DDBJ databases">
        <title>Draft Genome Sequences of Six Type Strains of the Genus Massilia.</title>
        <authorList>
            <person name="Miess H."/>
            <person name="Frediansyah A."/>
            <person name="Goeker M."/>
            <person name="Gross H."/>
        </authorList>
    </citation>
    <scope>NUCLEOTIDE SEQUENCE [LARGE SCALE GENOMIC DNA]</scope>
    <source>
        <strain evidence="1 2">DSM 17513</strain>
    </source>
</reference>
<dbReference type="Proteomes" id="UP000431684">
    <property type="component" value="Unassembled WGS sequence"/>
</dbReference>
<dbReference type="AlphaFoldDB" id="A0A6I3XGD4"/>
<keyword evidence="2" id="KW-1185">Reference proteome</keyword>
<dbReference type="InterPro" id="IPR021284">
    <property type="entry name" value="DUF2750"/>
</dbReference>
<evidence type="ECO:0000313" key="2">
    <source>
        <dbReference type="Proteomes" id="UP000431684"/>
    </source>
</evidence>
<dbReference type="EMBL" id="WNWM01000002">
    <property type="protein sequence ID" value="MUI13413.1"/>
    <property type="molecule type" value="Genomic_DNA"/>
</dbReference>
<comment type="caution">
    <text evidence="1">The sequence shown here is derived from an EMBL/GenBank/DDBJ whole genome shotgun (WGS) entry which is preliminary data.</text>
</comment>
<proteinExistence type="predicted"/>
<sequence length="147" mass="16281">MIPPSELPQSQRTALLASAGPARFKHFIGRAADCERPWGLRDATGWVALADDTGAPGFPVWPHPDYAQACATETWAGSFPAEIDIHKFTDEWLPNMAERGVSVAVFPTPSMTCPAPMRKVTKYLRKFLPFSHPLRRRALPMPLVELA</sequence>
<gene>
    <name evidence="1" type="ORF">GJV26_13215</name>
</gene>
<dbReference type="Pfam" id="PF11042">
    <property type="entry name" value="DUF2750"/>
    <property type="match status" value="1"/>
</dbReference>
<dbReference type="RefSeq" id="WP_155709211.1">
    <property type="nucleotide sequence ID" value="NZ_BMWU01000006.1"/>
</dbReference>
<accession>A0A6I3XGD4</accession>
<organism evidence="1 2">
    <name type="scientific">Pseudoduganella dura</name>
    <dbReference type="NCBI Taxonomy" id="321982"/>
    <lineage>
        <taxon>Bacteria</taxon>
        <taxon>Pseudomonadati</taxon>
        <taxon>Pseudomonadota</taxon>
        <taxon>Betaproteobacteria</taxon>
        <taxon>Burkholderiales</taxon>
        <taxon>Oxalobacteraceae</taxon>
        <taxon>Telluria group</taxon>
        <taxon>Pseudoduganella</taxon>
    </lineage>
</organism>